<feature type="domain" description="Flagellar basal body rod protein N-terminal" evidence="6">
    <location>
        <begin position="7"/>
        <end position="37"/>
    </location>
</feature>
<dbReference type="Pfam" id="PF00460">
    <property type="entry name" value="Flg_bb_rod"/>
    <property type="match status" value="1"/>
</dbReference>
<gene>
    <name evidence="10" type="ORF">BBC0178_005470</name>
</gene>
<name>A0A1U9M9P3_9HYPH</name>
<feature type="domain" description="Flagellar hook protein FlgE D2" evidence="8">
    <location>
        <begin position="165"/>
        <end position="322"/>
    </location>
</feature>
<dbReference type="RefSeq" id="WP_078039127.1">
    <property type="nucleotide sequence ID" value="NZ_CP015820.1"/>
</dbReference>
<dbReference type="Pfam" id="PF06429">
    <property type="entry name" value="Flg_bbr_C"/>
    <property type="match status" value="1"/>
</dbReference>
<evidence type="ECO:0000259" key="6">
    <source>
        <dbReference type="Pfam" id="PF00460"/>
    </source>
</evidence>
<evidence type="ECO:0000259" key="8">
    <source>
        <dbReference type="Pfam" id="PF07559"/>
    </source>
</evidence>
<reference evidence="10 11" key="1">
    <citation type="submission" date="2016-11" db="EMBL/GenBank/DDBJ databases">
        <title>Comparative genomics of Bartonella apis.</title>
        <authorList>
            <person name="Engel P."/>
        </authorList>
    </citation>
    <scope>NUCLEOTIDE SEQUENCE [LARGE SCALE GENOMIC DNA]</scope>
    <source>
        <strain evidence="10 11">BBC0178</strain>
    </source>
</reference>
<dbReference type="InterPro" id="IPR011491">
    <property type="entry name" value="FlgE_D2"/>
</dbReference>
<keyword evidence="10" id="KW-0282">Flagellum</keyword>
<evidence type="ECO:0000256" key="4">
    <source>
        <dbReference type="ARBA" id="ARBA00023143"/>
    </source>
</evidence>
<dbReference type="PANTHER" id="PTHR30435:SF1">
    <property type="entry name" value="FLAGELLAR HOOK PROTEIN FLGE"/>
    <property type="match status" value="1"/>
</dbReference>
<dbReference type="InterPro" id="IPR020013">
    <property type="entry name" value="Flagellar_FlgE/F/G"/>
</dbReference>
<evidence type="ECO:0000313" key="11">
    <source>
        <dbReference type="Proteomes" id="UP000189660"/>
    </source>
</evidence>
<evidence type="ECO:0000256" key="2">
    <source>
        <dbReference type="ARBA" id="ARBA00009677"/>
    </source>
</evidence>
<dbReference type="InterPro" id="IPR001444">
    <property type="entry name" value="Flag_bb_rod_N"/>
</dbReference>
<accession>A0A1U9M9P3</accession>
<comment type="function">
    <text evidence="5">A flexible structure which links the flagellar filament to the drive apparatus in the basal body.</text>
</comment>
<dbReference type="NCBIfam" id="TIGR03506">
    <property type="entry name" value="FlgEFG_subfam"/>
    <property type="match status" value="1"/>
</dbReference>
<protein>
    <recommendedName>
        <fullName evidence="3 5">Flagellar hook protein FlgE</fullName>
    </recommendedName>
</protein>
<dbReference type="GO" id="GO:0009425">
    <property type="term" value="C:bacterial-type flagellum basal body"/>
    <property type="evidence" value="ECO:0007669"/>
    <property type="project" value="UniProtKB-SubCell"/>
</dbReference>
<feature type="domain" description="Flagellar basal-body/hook protein C-terminal" evidence="7">
    <location>
        <begin position="395"/>
        <end position="440"/>
    </location>
</feature>
<dbReference type="GO" id="GO:0071978">
    <property type="term" value="P:bacterial-type flagellum-dependent swarming motility"/>
    <property type="evidence" value="ECO:0007669"/>
    <property type="project" value="TreeGrafter"/>
</dbReference>
<dbReference type="InterPro" id="IPR053967">
    <property type="entry name" value="LlgE_F_G-like_D1"/>
</dbReference>
<organism evidence="10 11">
    <name type="scientific">Bartonella apihabitans</name>
    <dbReference type="NCBI Taxonomy" id="2750929"/>
    <lineage>
        <taxon>Bacteria</taxon>
        <taxon>Pseudomonadati</taxon>
        <taxon>Pseudomonadota</taxon>
        <taxon>Alphaproteobacteria</taxon>
        <taxon>Hyphomicrobiales</taxon>
        <taxon>Bartonellaceae</taxon>
        <taxon>Bartonella</taxon>
    </lineage>
</organism>
<dbReference type="EMBL" id="CP015820">
    <property type="protein sequence ID" value="AQT42045.1"/>
    <property type="molecule type" value="Genomic_DNA"/>
</dbReference>
<proteinExistence type="inferred from homology"/>
<evidence type="ECO:0000259" key="7">
    <source>
        <dbReference type="Pfam" id="PF06429"/>
    </source>
</evidence>
<keyword evidence="10" id="KW-0966">Cell projection</keyword>
<sequence length="442" mass="47665">MGIYGMMRTGVAGMNAQANRLTGVADNVANVSTAGYKRTDTQFSDLVMPSTRNAYQSGGVTTTVRHDISMQGAGRGTGKPGDIMLEGNGFFRVQDEAGTEYLTRAGSFQRNGQGYLQNAAGFYLLDETGKRVIIKGGAGELMQGKVTENIDLTANLQSDKKAINRTGTPPVNFDPNDEKSYHFKKSKTVYDEQGTAVDVDFYFTKTADNTWEMWTYVGDNPLTSQDRTDPNNPINVANPVTFSFDNKGNLTGMKDKDNNPITLDHKLTILVPNVNKQVNADGTTTTTTFPVAIDLYNPDKDGKTSLTQIGANFTFDAESDGYAPGTYKGFSFGTNGEIQVSYSNSQVRTIGTVGLSTVTAPDSLIPLTGTVFQAVPEAGGQTFGHPGEGTFGVLRSGMLEESNADIGDELTDMIEAQRNYTANSKVFQTGSEVMDVIVNLKR</sequence>
<dbReference type="InterPro" id="IPR010930">
    <property type="entry name" value="Flg_bb/hook_C_dom"/>
</dbReference>
<dbReference type="OrthoDB" id="8372879at2"/>
<dbReference type="Gene3D" id="2.60.98.20">
    <property type="entry name" value="Flagellar hook protein FlgE"/>
    <property type="match status" value="1"/>
</dbReference>
<dbReference type="InterPro" id="IPR037058">
    <property type="entry name" value="Falgellar_hook_FlgE_sf"/>
</dbReference>
<keyword evidence="11" id="KW-1185">Reference proteome</keyword>
<dbReference type="SUPFAM" id="SSF117143">
    <property type="entry name" value="Flagellar hook protein flgE"/>
    <property type="match status" value="1"/>
</dbReference>
<feature type="domain" description="Flagellar hook protein FlgE/F/G-like D1" evidence="9">
    <location>
        <begin position="85"/>
        <end position="149"/>
    </location>
</feature>
<evidence type="ECO:0000259" key="9">
    <source>
        <dbReference type="Pfam" id="PF22692"/>
    </source>
</evidence>
<dbReference type="Pfam" id="PF22692">
    <property type="entry name" value="LlgE_F_G_D1"/>
    <property type="match status" value="1"/>
</dbReference>
<dbReference type="AlphaFoldDB" id="A0A1U9M9P3"/>
<dbReference type="GO" id="GO:0009424">
    <property type="term" value="C:bacterial-type flagellum hook"/>
    <property type="evidence" value="ECO:0007669"/>
    <property type="project" value="TreeGrafter"/>
</dbReference>
<keyword evidence="4 5" id="KW-0975">Bacterial flagellum</keyword>
<dbReference type="Proteomes" id="UP000189660">
    <property type="component" value="Chromosome"/>
</dbReference>
<evidence type="ECO:0000256" key="5">
    <source>
        <dbReference type="RuleBase" id="RU362116"/>
    </source>
</evidence>
<evidence type="ECO:0000256" key="1">
    <source>
        <dbReference type="ARBA" id="ARBA00004117"/>
    </source>
</evidence>
<evidence type="ECO:0000313" key="10">
    <source>
        <dbReference type="EMBL" id="AQT42045.1"/>
    </source>
</evidence>
<evidence type="ECO:0000256" key="3">
    <source>
        <dbReference type="ARBA" id="ARBA00019015"/>
    </source>
</evidence>
<dbReference type="InterPro" id="IPR037925">
    <property type="entry name" value="FlgE/F/G-like"/>
</dbReference>
<dbReference type="GO" id="GO:0005829">
    <property type="term" value="C:cytosol"/>
    <property type="evidence" value="ECO:0007669"/>
    <property type="project" value="TreeGrafter"/>
</dbReference>
<dbReference type="Pfam" id="PF07559">
    <property type="entry name" value="FlgE_D2"/>
    <property type="match status" value="1"/>
</dbReference>
<comment type="similarity">
    <text evidence="2 5">Belongs to the flagella basal body rod proteins family.</text>
</comment>
<dbReference type="PANTHER" id="PTHR30435">
    <property type="entry name" value="FLAGELLAR PROTEIN"/>
    <property type="match status" value="1"/>
</dbReference>
<dbReference type="KEGG" id="bapa:BBC0178_005470"/>
<comment type="subcellular location">
    <subcellularLocation>
        <location evidence="1 5">Bacterial flagellum basal body</location>
    </subcellularLocation>
</comment>
<keyword evidence="10" id="KW-0969">Cilium</keyword>